<keyword evidence="3" id="KW-1185">Reference proteome</keyword>
<evidence type="ECO:0000313" key="2">
    <source>
        <dbReference type="EMBL" id="KAF9541781.1"/>
    </source>
</evidence>
<gene>
    <name evidence="2" type="ORF">EC957_002681</name>
</gene>
<keyword evidence="1" id="KW-0812">Transmembrane</keyword>
<feature type="transmembrane region" description="Helical" evidence="1">
    <location>
        <begin position="110"/>
        <end position="131"/>
    </location>
</feature>
<dbReference type="AlphaFoldDB" id="A0A9P6K1J5"/>
<evidence type="ECO:0000313" key="3">
    <source>
        <dbReference type="Proteomes" id="UP000723463"/>
    </source>
</evidence>
<reference evidence="2" key="1">
    <citation type="journal article" date="2020" name="Fungal Divers.">
        <title>Resolving the Mortierellaceae phylogeny through synthesis of multi-gene phylogenetics and phylogenomics.</title>
        <authorList>
            <person name="Vandepol N."/>
            <person name="Liber J."/>
            <person name="Desiro A."/>
            <person name="Na H."/>
            <person name="Kennedy M."/>
            <person name="Barry K."/>
            <person name="Grigoriev I.V."/>
            <person name="Miller A.N."/>
            <person name="O'Donnell K."/>
            <person name="Stajich J.E."/>
            <person name="Bonito G."/>
        </authorList>
    </citation>
    <scope>NUCLEOTIDE SEQUENCE</scope>
    <source>
        <strain evidence="2">NRRL 2591</strain>
    </source>
</reference>
<organism evidence="2 3">
    <name type="scientific">Mortierella hygrophila</name>
    <dbReference type="NCBI Taxonomy" id="979708"/>
    <lineage>
        <taxon>Eukaryota</taxon>
        <taxon>Fungi</taxon>
        <taxon>Fungi incertae sedis</taxon>
        <taxon>Mucoromycota</taxon>
        <taxon>Mortierellomycotina</taxon>
        <taxon>Mortierellomycetes</taxon>
        <taxon>Mortierellales</taxon>
        <taxon>Mortierellaceae</taxon>
        <taxon>Mortierella</taxon>
    </lineage>
</organism>
<feature type="transmembrane region" description="Helical" evidence="1">
    <location>
        <begin position="137"/>
        <end position="154"/>
    </location>
</feature>
<feature type="transmembrane region" description="Helical" evidence="1">
    <location>
        <begin position="56"/>
        <end position="76"/>
    </location>
</feature>
<protein>
    <submittedName>
        <fullName evidence="2">Uncharacterized protein</fullName>
    </submittedName>
</protein>
<sequence length="179" mass="19026">MATTNIERKVDQARDAAQEVPQIVANKAQSALESVKQMGIVQRYVLPPARYLKNRYVHAPTGVKIGVIGFGAMSAIPLSCFMGFMGVVTLGCFIVGGIGLITVESGFAMLGSVFLLPALGVSLLVACGVGLVSMVAYAGYLMVCTVLGMIWGQGDTREVQRQAREVKQRADEGSRRVTG</sequence>
<dbReference type="Proteomes" id="UP000723463">
    <property type="component" value="Unassembled WGS sequence"/>
</dbReference>
<name>A0A9P6K1J5_9FUNG</name>
<accession>A0A9P6K1J5</accession>
<comment type="caution">
    <text evidence="2">The sequence shown here is derived from an EMBL/GenBank/DDBJ whole genome shotgun (WGS) entry which is preliminary data.</text>
</comment>
<dbReference type="EMBL" id="JAAAXW010000156">
    <property type="protein sequence ID" value="KAF9541781.1"/>
    <property type="molecule type" value="Genomic_DNA"/>
</dbReference>
<feature type="transmembrane region" description="Helical" evidence="1">
    <location>
        <begin position="82"/>
        <end position="103"/>
    </location>
</feature>
<evidence type="ECO:0000256" key="1">
    <source>
        <dbReference type="SAM" id="Phobius"/>
    </source>
</evidence>
<proteinExistence type="predicted"/>
<keyword evidence="1" id="KW-0472">Membrane</keyword>
<keyword evidence="1" id="KW-1133">Transmembrane helix</keyword>